<dbReference type="OrthoDB" id="2143914at2759"/>
<evidence type="ECO:0000313" key="2">
    <source>
        <dbReference type="Proteomes" id="UP000636800"/>
    </source>
</evidence>
<keyword evidence="2" id="KW-1185">Reference proteome</keyword>
<dbReference type="EMBL" id="JADCNL010000001">
    <property type="protein sequence ID" value="KAG0497377.1"/>
    <property type="molecule type" value="Genomic_DNA"/>
</dbReference>
<reference evidence="1 2" key="1">
    <citation type="journal article" date="2020" name="Nat. Food">
        <title>A phased Vanilla planifolia genome enables genetic improvement of flavour and production.</title>
        <authorList>
            <person name="Hasing T."/>
            <person name="Tang H."/>
            <person name="Brym M."/>
            <person name="Khazi F."/>
            <person name="Huang T."/>
            <person name="Chambers A.H."/>
        </authorList>
    </citation>
    <scope>NUCLEOTIDE SEQUENCE [LARGE SCALE GENOMIC DNA]</scope>
    <source>
        <tissue evidence="1">Leaf</tissue>
    </source>
</reference>
<accession>A0A835VFY2</accession>
<evidence type="ECO:0000313" key="1">
    <source>
        <dbReference type="EMBL" id="KAG0497377.1"/>
    </source>
</evidence>
<protein>
    <submittedName>
        <fullName evidence="1">Uncharacterized protein</fullName>
    </submittedName>
</protein>
<organism evidence="1 2">
    <name type="scientific">Vanilla planifolia</name>
    <name type="common">Vanilla</name>
    <dbReference type="NCBI Taxonomy" id="51239"/>
    <lineage>
        <taxon>Eukaryota</taxon>
        <taxon>Viridiplantae</taxon>
        <taxon>Streptophyta</taxon>
        <taxon>Embryophyta</taxon>
        <taxon>Tracheophyta</taxon>
        <taxon>Spermatophyta</taxon>
        <taxon>Magnoliopsida</taxon>
        <taxon>Liliopsida</taxon>
        <taxon>Asparagales</taxon>
        <taxon>Orchidaceae</taxon>
        <taxon>Vanilloideae</taxon>
        <taxon>Vanilleae</taxon>
        <taxon>Vanilla</taxon>
    </lineage>
</organism>
<name>A0A835VFY2_VANPL</name>
<gene>
    <name evidence="1" type="ORF">HPP92_002068</name>
</gene>
<sequence length="135" mass="15745">MAQKHMENAIEQKGGKLLKYVMEVIDIDGPVFEDNLPTENIFLIQSVEFSKLVGMLKPEEPEDVILSACTSFLHSLFSVQSKNMFSFPSMDSFLLWISLKFREIESYVLFFKLSIRLLWIMLVFKKMLVLWVLSQ</sequence>
<dbReference type="Proteomes" id="UP000636800">
    <property type="component" value="Chromosome 1"/>
</dbReference>
<comment type="caution">
    <text evidence="1">The sequence shown here is derived from an EMBL/GenBank/DDBJ whole genome shotgun (WGS) entry which is preliminary data.</text>
</comment>
<proteinExistence type="predicted"/>
<dbReference type="AlphaFoldDB" id="A0A835VFY2"/>